<dbReference type="OrthoDB" id="9792626at2"/>
<dbReference type="AlphaFoldDB" id="R3WKE0"/>
<name>R3WKE0_9ENTE</name>
<dbReference type="HOGENOM" id="CLU_059557_0_0_9"/>
<dbReference type="PANTHER" id="PTHR43279:SF1">
    <property type="entry name" value="CATECHOL-2,3-DIOXYGENASE"/>
    <property type="match status" value="1"/>
</dbReference>
<dbReference type="InterPro" id="IPR004360">
    <property type="entry name" value="Glyas_Fos-R_dOase_dom"/>
</dbReference>
<dbReference type="eggNOG" id="COG2514">
    <property type="taxonomic scope" value="Bacteria"/>
</dbReference>
<sequence>MTVIIPKFQIHEKTHPGKVTLKVNDLQNEINFYVNTIGLTLFLSEDNRATLGVGKRELVELKKIANGQKSTNKTGLYHMAFLLPERKDLGNVLYHLLSIDAPIIGAADHGYSEALYLEDPEGNGIEIYRDKPREQWDIREDGEIVGVTLEMDAESVISEADTKTSHLPEGTVMGHVHLKVADLEKTEKFYTDVLGISLKSNFGRQAKFFAAGDYHHHIGTNVWQSKNGEPIQETDLGLESITLLIPEKENFIQVKKHIEQTQELISENNEQFIVREPNGLIFHFQLEK</sequence>
<dbReference type="CDD" id="cd07255">
    <property type="entry name" value="VOC_BsCatE_like_N"/>
    <property type="match status" value="1"/>
</dbReference>
<feature type="domain" description="VOC" evidence="1">
    <location>
        <begin position="15"/>
        <end position="130"/>
    </location>
</feature>
<organism evidence="2 3">
    <name type="scientific">Enterococcus phoeniculicola ATCC BAA-412</name>
    <dbReference type="NCBI Taxonomy" id="1158610"/>
    <lineage>
        <taxon>Bacteria</taxon>
        <taxon>Bacillati</taxon>
        <taxon>Bacillota</taxon>
        <taxon>Bacilli</taxon>
        <taxon>Lactobacillales</taxon>
        <taxon>Enterococcaceae</taxon>
        <taxon>Enterococcus</taxon>
    </lineage>
</organism>
<dbReference type="EMBL" id="AJAT01000017">
    <property type="protein sequence ID" value="EOL42355.1"/>
    <property type="molecule type" value="Genomic_DNA"/>
</dbReference>
<dbReference type="STRING" id="154621.RV11_GL001904"/>
<evidence type="ECO:0000259" key="1">
    <source>
        <dbReference type="PROSITE" id="PS51819"/>
    </source>
</evidence>
<dbReference type="Pfam" id="PF00903">
    <property type="entry name" value="Glyoxalase"/>
    <property type="match status" value="2"/>
</dbReference>
<dbReference type="PANTHER" id="PTHR43279">
    <property type="entry name" value="CATECHOL-2,3-DIOXYGENASE"/>
    <property type="match status" value="1"/>
</dbReference>
<dbReference type="Gene3D" id="3.10.180.10">
    <property type="entry name" value="2,3-Dihydroxybiphenyl 1,2-Dioxygenase, domain 1"/>
    <property type="match status" value="2"/>
</dbReference>
<accession>R3WKE0</accession>
<evidence type="ECO:0000313" key="2">
    <source>
        <dbReference type="EMBL" id="EOL42355.1"/>
    </source>
</evidence>
<dbReference type="InterPro" id="IPR037523">
    <property type="entry name" value="VOC_core"/>
</dbReference>
<proteinExistence type="predicted"/>
<dbReference type="RefSeq" id="WP_010769342.1">
    <property type="nucleotide sequence ID" value="NZ_ASWE01000001.1"/>
</dbReference>
<reference evidence="2 3" key="1">
    <citation type="submission" date="2013-02" db="EMBL/GenBank/DDBJ databases">
        <title>The Genome Sequence of Enterococcus phoeniculicola BAA-412.</title>
        <authorList>
            <consortium name="The Broad Institute Genome Sequencing Platform"/>
            <consortium name="The Broad Institute Genome Sequencing Center for Infectious Disease"/>
            <person name="Earl A.M."/>
            <person name="Gilmore M.S."/>
            <person name="Lebreton F."/>
            <person name="Walker B."/>
            <person name="Young S.K."/>
            <person name="Zeng Q."/>
            <person name="Gargeya S."/>
            <person name="Fitzgerald M."/>
            <person name="Haas B."/>
            <person name="Abouelleil A."/>
            <person name="Alvarado L."/>
            <person name="Arachchi H.M."/>
            <person name="Berlin A.M."/>
            <person name="Chapman S.B."/>
            <person name="Dewar J."/>
            <person name="Goldberg J."/>
            <person name="Griggs A."/>
            <person name="Gujja S."/>
            <person name="Hansen M."/>
            <person name="Howarth C."/>
            <person name="Imamovic A."/>
            <person name="Larimer J."/>
            <person name="McCowan C."/>
            <person name="Murphy C."/>
            <person name="Neiman D."/>
            <person name="Pearson M."/>
            <person name="Priest M."/>
            <person name="Roberts A."/>
            <person name="Saif S."/>
            <person name="Shea T."/>
            <person name="Sisk P."/>
            <person name="Sykes S."/>
            <person name="Wortman J."/>
            <person name="Nusbaum C."/>
            <person name="Birren B."/>
        </authorList>
    </citation>
    <scope>NUCLEOTIDE SEQUENCE [LARGE SCALE GENOMIC DNA]</scope>
    <source>
        <strain evidence="2 3">ATCC BAA-412</strain>
    </source>
</reference>
<dbReference type="PROSITE" id="PS51819">
    <property type="entry name" value="VOC"/>
    <property type="match status" value="1"/>
</dbReference>
<keyword evidence="3" id="KW-1185">Reference proteome</keyword>
<comment type="caution">
    <text evidence="2">The sequence shown here is derived from an EMBL/GenBank/DDBJ whole genome shotgun (WGS) entry which is preliminary data.</text>
</comment>
<dbReference type="Proteomes" id="UP000013785">
    <property type="component" value="Unassembled WGS sequence"/>
</dbReference>
<evidence type="ECO:0000313" key="3">
    <source>
        <dbReference type="Proteomes" id="UP000013785"/>
    </source>
</evidence>
<protein>
    <recommendedName>
        <fullName evidence="1">VOC domain-containing protein</fullName>
    </recommendedName>
</protein>
<dbReference type="PATRIC" id="fig|1158610.3.peg.2689"/>
<gene>
    <name evidence="2" type="ORF">UC3_02707</name>
</gene>
<dbReference type="InterPro" id="IPR029068">
    <property type="entry name" value="Glyas_Bleomycin-R_OHBP_Dase"/>
</dbReference>
<dbReference type="SUPFAM" id="SSF54593">
    <property type="entry name" value="Glyoxalase/Bleomycin resistance protein/Dihydroxybiphenyl dioxygenase"/>
    <property type="match status" value="2"/>
</dbReference>